<keyword evidence="2" id="KW-1185">Reference proteome</keyword>
<organism evidence="1 2">
    <name type="scientific">Lindgomyces ingoldianus</name>
    <dbReference type="NCBI Taxonomy" id="673940"/>
    <lineage>
        <taxon>Eukaryota</taxon>
        <taxon>Fungi</taxon>
        <taxon>Dikarya</taxon>
        <taxon>Ascomycota</taxon>
        <taxon>Pezizomycotina</taxon>
        <taxon>Dothideomycetes</taxon>
        <taxon>Pleosporomycetidae</taxon>
        <taxon>Pleosporales</taxon>
        <taxon>Lindgomycetaceae</taxon>
        <taxon>Lindgomyces</taxon>
    </lineage>
</organism>
<name>A0ACB6QAU5_9PLEO</name>
<evidence type="ECO:0000313" key="2">
    <source>
        <dbReference type="Proteomes" id="UP000799755"/>
    </source>
</evidence>
<protein>
    <submittedName>
        <fullName evidence="1">Uncharacterized protein</fullName>
    </submittedName>
</protein>
<reference evidence="1" key="1">
    <citation type="journal article" date="2020" name="Stud. Mycol.">
        <title>101 Dothideomycetes genomes: a test case for predicting lifestyles and emergence of pathogens.</title>
        <authorList>
            <person name="Haridas S."/>
            <person name="Albert R."/>
            <person name="Binder M."/>
            <person name="Bloem J."/>
            <person name="Labutti K."/>
            <person name="Salamov A."/>
            <person name="Andreopoulos B."/>
            <person name="Baker S."/>
            <person name="Barry K."/>
            <person name="Bills G."/>
            <person name="Bluhm B."/>
            <person name="Cannon C."/>
            <person name="Castanera R."/>
            <person name="Culley D."/>
            <person name="Daum C."/>
            <person name="Ezra D."/>
            <person name="Gonzalez J."/>
            <person name="Henrissat B."/>
            <person name="Kuo A."/>
            <person name="Liang C."/>
            <person name="Lipzen A."/>
            <person name="Lutzoni F."/>
            <person name="Magnuson J."/>
            <person name="Mondo S."/>
            <person name="Nolan M."/>
            <person name="Ohm R."/>
            <person name="Pangilinan J."/>
            <person name="Park H.-J."/>
            <person name="Ramirez L."/>
            <person name="Alfaro M."/>
            <person name="Sun H."/>
            <person name="Tritt A."/>
            <person name="Yoshinaga Y."/>
            <person name="Zwiers L.-H."/>
            <person name="Turgeon B."/>
            <person name="Goodwin S."/>
            <person name="Spatafora J."/>
            <person name="Crous P."/>
            <person name="Grigoriev I."/>
        </authorList>
    </citation>
    <scope>NUCLEOTIDE SEQUENCE</scope>
    <source>
        <strain evidence="1">ATCC 200398</strain>
    </source>
</reference>
<dbReference type="Proteomes" id="UP000799755">
    <property type="component" value="Unassembled WGS sequence"/>
</dbReference>
<gene>
    <name evidence="1" type="ORF">BDR25DRAFT_361988</name>
</gene>
<evidence type="ECO:0000313" key="1">
    <source>
        <dbReference type="EMBL" id="KAF2464058.1"/>
    </source>
</evidence>
<proteinExistence type="predicted"/>
<accession>A0ACB6QAU5</accession>
<dbReference type="EMBL" id="MU003540">
    <property type="protein sequence ID" value="KAF2464058.1"/>
    <property type="molecule type" value="Genomic_DNA"/>
</dbReference>
<comment type="caution">
    <text evidence="1">The sequence shown here is derived from an EMBL/GenBank/DDBJ whole genome shotgun (WGS) entry which is preliminary data.</text>
</comment>
<sequence>MVSLCTNFLLIHLFTLYQEQFPMTWLPFEGTEKRAFEFPIIEPESSSSSASSSVLTSNDGGGGVDGSAEDIKGSICIGNSDRDPQESEVLGRYKEIQLQSRRSITGLERSYKYSGCLTALSLGGIAELLISKFISHGLAPLAGTGYRGQGALSGMVFNIYLQLAYGRTPNIPLKESYERAKKLVCDTVLAEDFVFVNRTRESCKTKYESKQASKVYEWLGIFSSNFFVMGDDEVLIHVDYDPLTFESVLAHG</sequence>